<feature type="compositionally biased region" description="Low complexity" evidence="1">
    <location>
        <begin position="322"/>
        <end position="332"/>
    </location>
</feature>
<dbReference type="AlphaFoldDB" id="A0A811JQE9"/>
<dbReference type="Proteomes" id="UP000614601">
    <property type="component" value="Unassembled WGS sequence"/>
</dbReference>
<feature type="region of interest" description="Disordered" evidence="1">
    <location>
        <begin position="302"/>
        <end position="343"/>
    </location>
</feature>
<feature type="compositionally biased region" description="Basic residues" evidence="1">
    <location>
        <begin position="312"/>
        <end position="321"/>
    </location>
</feature>
<accession>A0A811JQE9</accession>
<organism evidence="2 3">
    <name type="scientific">Bursaphelenchus okinawaensis</name>
    <dbReference type="NCBI Taxonomy" id="465554"/>
    <lineage>
        <taxon>Eukaryota</taxon>
        <taxon>Metazoa</taxon>
        <taxon>Ecdysozoa</taxon>
        <taxon>Nematoda</taxon>
        <taxon>Chromadorea</taxon>
        <taxon>Rhabditida</taxon>
        <taxon>Tylenchina</taxon>
        <taxon>Tylenchomorpha</taxon>
        <taxon>Aphelenchoidea</taxon>
        <taxon>Aphelenchoididae</taxon>
        <taxon>Bursaphelenchus</taxon>
    </lineage>
</organism>
<sequence length="343" mass="37577">MLFDAQLLQKIVGSNVLKARPDQVICATFLSFKRDEKSIVRSSTSVCPHYASDTTEDNFTLRDNGVINLTYVFSLKNINNLYVYGNKSNGHVVVDLNGSKPLYRSYSLETKFWMVGDALLTQTRGIDVKFYYGEVGDVIEKMNFFNEEVLGSVDNGDLWFPNGTCLKFERDEGNKTIIPSDCSSPNKLMLSFAALKAQNATLDDDEATVNNFAIVFYEQAPATTTTTTTRMTTEPTTTLIVTDVDVSLPEESSLAPTPIETEQVTNDSSGASLWLNDGFGLGGALLLAIVVATVAPVFCPKKEKADPVNSSKSRKTPKKSRLASSAARNNSRQPGYNPLLGQD</sequence>
<name>A0A811JQE9_9BILA</name>
<comment type="caution">
    <text evidence="2">The sequence shown here is derived from an EMBL/GenBank/DDBJ whole genome shotgun (WGS) entry which is preliminary data.</text>
</comment>
<keyword evidence="3" id="KW-1185">Reference proteome</keyword>
<dbReference type="EMBL" id="CAJFCW020000001">
    <property type="protein sequence ID" value="CAG9078085.1"/>
    <property type="molecule type" value="Genomic_DNA"/>
</dbReference>
<gene>
    <name evidence="2" type="ORF">BOKJ2_LOCUS246</name>
</gene>
<dbReference type="EMBL" id="CAJFDH010000001">
    <property type="protein sequence ID" value="CAD5205562.1"/>
    <property type="molecule type" value="Genomic_DNA"/>
</dbReference>
<reference evidence="2" key="1">
    <citation type="submission" date="2020-09" db="EMBL/GenBank/DDBJ databases">
        <authorList>
            <person name="Kikuchi T."/>
        </authorList>
    </citation>
    <scope>NUCLEOTIDE SEQUENCE</scope>
    <source>
        <strain evidence="2">SH1</strain>
    </source>
</reference>
<evidence type="ECO:0000313" key="2">
    <source>
        <dbReference type="EMBL" id="CAD5205562.1"/>
    </source>
</evidence>
<dbReference type="Proteomes" id="UP000783686">
    <property type="component" value="Unassembled WGS sequence"/>
</dbReference>
<protein>
    <submittedName>
        <fullName evidence="2">Uncharacterized protein</fullName>
    </submittedName>
</protein>
<proteinExistence type="predicted"/>
<evidence type="ECO:0000313" key="3">
    <source>
        <dbReference type="Proteomes" id="UP000614601"/>
    </source>
</evidence>
<evidence type="ECO:0000256" key="1">
    <source>
        <dbReference type="SAM" id="MobiDB-lite"/>
    </source>
</evidence>